<feature type="domain" description="HTH cro/C1-type" evidence="1">
    <location>
        <begin position="19"/>
        <end position="73"/>
    </location>
</feature>
<proteinExistence type="predicted"/>
<keyword evidence="3" id="KW-1185">Reference proteome</keyword>
<accession>A0A919VUW9</accession>
<dbReference type="InterPro" id="IPR001387">
    <property type="entry name" value="Cro/C1-type_HTH"/>
</dbReference>
<comment type="caution">
    <text evidence="2">The sequence shown here is derived from an EMBL/GenBank/DDBJ whole genome shotgun (WGS) entry which is preliminary data.</text>
</comment>
<sequence>MPTTSGTPEAEGEAVGAALARMRRAKGLTGAQLAAQVKMSQPKISRIERGQSVPDPRDVGIIARALGLDEQQARALMDRAERSHDKMTDWRPASMGRVAQQKTLADWESAATTVRSFEPALVPGPLQTSGYAKAVFESFRSIPHVGDDLTESAVLAAVSARVKRQEVLADHSKSFQFLLGEAALKRRIFSPVEMLAQIAHLRETAARHSNVKIAVILDGAPAGLPLQHGFTVIDDKLVVVDLYNTGLTSRSRRDVESYRRVLDILEESATDIEPVLDRYQNLYIDMLQRPRNPQS</sequence>
<dbReference type="Gene3D" id="1.10.260.40">
    <property type="entry name" value="lambda repressor-like DNA-binding domains"/>
    <property type="match status" value="1"/>
</dbReference>
<name>A0A919VUW9_9ACTN</name>
<dbReference type="Pfam" id="PF13560">
    <property type="entry name" value="HTH_31"/>
    <property type="match status" value="1"/>
</dbReference>
<dbReference type="Proteomes" id="UP000681340">
    <property type="component" value="Unassembled WGS sequence"/>
</dbReference>
<dbReference type="AlphaFoldDB" id="A0A919VUW9"/>
<dbReference type="SMART" id="SM00530">
    <property type="entry name" value="HTH_XRE"/>
    <property type="match status" value="1"/>
</dbReference>
<dbReference type="InterPro" id="IPR043917">
    <property type="entry name" value="DUF5753"/>
</dbReference>
<dbReference type="Pfam" id="PF19054">
    <property type="entry name" value="DUF5753"/>
    <property type="match status" value="1"/>
</dbReference>
<protein>
    <recommendedName>
        <fullName evidence="1">HTH cro/C1-type domain-containing protein</fullName>
    </recommendedName>
</protein>
<dbReference type="GO" id="GO:0003677">
    <property type="term" value="F:DNA binding"/>
    <property type="evidence" value="ECO:0007669"/>
    <property type="project" value="InterPro"/>
</dbReference>
<reference evidence="2" key="1">
    <citation type="submission" date="2021-03" db="EMBL/GenBank/DDBJ databases">
        <title>Whole genome shotgun sequence of Actinoplanes auranticolor NBRC 12245.</title>
        <authorList>
            <person name="Komaki H."/>
            <person name="Tamura T."/>
        </authorList>
    </citation>
    <scope>NUCLEOTIDE SEQUENCE</scope>
    <source>
        <strain evidence="2">NBRC 12245</strain>
    </source>
</reference>
<evidence type="ECO:0000313" key="3">
    <source>
        <dbReference type="Proteomes" id="UP000681340"/>
    </source>
</evidence>
<dbReference type="CDD" id="cd00093">
    <property type="entry name" value="HTH_XRE"/>
    <property type="match status" value="1"/>
</dbReference>
<organism evidence="2 3">
    <name type="scientific">Actinoplanes auranticolor</name>
    <dbReference type="NCBI Taxonomy" id="47988"/>
    <lineage>
        <taxon>Bacteria</taxon>
        <taxon>Bacillati</taxon>
        <taxon>Actinomycetota</taxon>
        <taxon>Actinomycetes</taxon>
        <taxon>Micromonosporales</taxon>
        <taxon>Micromonosporaceae</taxon>
        <taxon>Actinoplanes</taxon>
    </lineage>
</organism>
<evidence type="ECO:0000313" key="2">
    <source>
        <dbReference type="EMBL" id="GIM70318.1"/>
    </source>
</evidence>
<dbReference type="PROSITE" id="PS50943">
    <property type="entry name" value="HTH_CROC1"/>
    <property type="match status" value="1"/>
</dbReference>
<evidence type="ECO:0000259" key="1">
    <source>
        <dbReference type="PROSITE" id="PS50943"/>
    </source>
</evidence>
<dbReference type="SUPFAM" id="SSF47413">
    <property type="entry name" value="lambda repressor-like DNA-binding domains"/>
    <property type="match status" value="1"/>
</dbReference>
<dbReference type="InterPro" id="IPR010982">
    <property type="entry name" value="Lambda_DNA-bd_dom_sf"/>
</dbReference>
<gene>
    <name evidence="2" type="ORF">Aau02nite_40460</name>
</gene>
<dbReference type="EMBL" id="BOQL01000030">
    <property type="protein sequence ID" value="GIM70318.1"/>
    <property type="molecule type" value="Genomic_DNA"/>
</dbReference>